<dbReference type="Proteomes" id="UP001597262">
    <property type="component" value="Unassembled WGS sequence"/>
</dbReference>
<accession>A0ABW3RRC8</accession>
<feature type="transmembrane region" description="Helical" evidence="1">
    <location>
        <begin position="201"/>
        <end position="219"/>
    </location>
</feature>
<organism evidence="2 3">
    <name type="scientific">Paenibacillus puldeungensis</name>
    <dbReference type="NCBI Taxonomy" id="696536"/>
    <lineage>
        <taxon>Bacteria</taxon>
        <taxon>Bacillati</taxon>
        <taxon>Bacillota</taxon>
        <taxon>Bacilli</taxon>
        <taxon>Bacillales</taxon>
        <taxon>Paenibacillaceae</taxon>
        <taxon>Paenibacillus</taxon>
    </lineage>
</organism>
<sequence length="230" mass="25627">MKTLIKLELKRNKLKPYYIALAVIFAAMTGFLYMIATITKVEHEIEFMNYENILRLHRGVAFIVFTVFSVVIYAKFIIEDYSQKRALLLFSYPVSRSKMFMAKLVLVVGFITFGYLLSTIVPNALFFLTESLFPILSGHITLTLVLSQIINAAANILAIISVSFIALRIGFIHKSVSTTIVTAIILSAVLGNVLTGLGVNIYVLIGVILLFAIGLIFAFSTSKQIKEMEV</sequence>
<proteinExistence type="predicted"/>
<protein>
    <submittedName>
        <fullName evidence="2">ABC transporter permease</fullName>
    </submittedName>
</protein>
<reference evidence="3" key="1">
    <citation type="journal article" date="2019" name="Int. J. Syst. Evol. Microbiol.">
        <title>The Global Catalogue of Microorganisms (GCM) 10K type strain sequencing project: providing services to taxonomists for standard genome sequencing and annotation.</title>
        <authorList>
            <consortium name="The Broad Institute Genomics Platform"/>
            <consortium name="The Broad Institute Genome Sequencing Center for Infectious Disease"/>
            <person name="Wu L."/>
            <person name="Ma J."/>
        </authorList>
    </citation>
    <scope>NUCLEOTIDE SEQUENCE [LARGE SCALE GENOMIC DNA]</scope>
    <source>
        <strain evidence="3">CCUG 59189</strain>
    </source>
</reference>
<evidence type="ECO:0000313" key="2">
    <source>
        <dbReference type="EMBL" id="MFD1174842.1"/>
    </source>
</evidence>
<feature type="transmembrane region" description="Helical" evidence="1">
    <location>
        <begin position="176"/>
        <end position="195"/>
    </location>
</feature>
<evidence type="ECO:0000313" key="3">
    <source>
        <dbReference type="Proteomes" id="UP001597262"/>
    </source>
</evidence>
<feature type="transmembrane region" description="Helical" evidence="1">
    <location>
        <begin position="99"/>
        <end position="120"/>
    </location>
</feature>
<keyword evidence="1" id="KW-0812">Transmembrane</keyword>
<feature type="transmembrane region" description="Helical" evidence="1">
    <location>
        <begin position="56"/>
        <end position="78"/>
    </location>
</feature>
<evidence type="ECO:0000256" key="1">
    <source>
        <dbReference type="SAM" id="Phobius"/>
    </source>
</evidence>
<feature type="transmembrane region" description="Helical" evidence="1">
    <location>
        <begin position="16"/>
        <end position="36"/>
    </location>
</feature>
<feature type="transmembrane region" description="Helical" evidence="1">
    <location>
        <begin position="140"/>
        <end position="167"/>
    </location>
</feature>
<keyword evidence="1" id="KW-1133">Transmembrane helix</keyword>
<keyword evidence="3" id="KW-1185">Reference proteome</keyword>
<name>A0ABW3RRC8_9BACL</name>
<dbReference type="RefSeq" id="WP_379315622.1">
    <property type="nucleotide sequence ID" value="NZ_JBHTLM010000001.1"/>
</dbReference>
<comment type="caution">
    <text evidence="2">The sequence shown here is derived from an EMBL/GenBank/DDBJ whole genome shotgun (WGS) entry which is preliminary data.</text>
</comment>
<dbReference type="EMBL" id="JBHTLM010000001">
    <property type="protein sequence ID" value="MFD1174842.1"/>
    <property type="molecule type" value="Genomic_DNA"/>
</dbReference>
<gene>
    <name evidence="2" type="ORF">ACFQ3W_00775</name>
</gene>
<keyword evidence="1" id="KW-0472">Membrane</keyword>